<feature type="chain" id="PRO_5025681669" description="DDE Tnp4 domain-containing protein" evidence="3">
    <location>
        <begin position="17"/>
        <end position="345"/>
    </location>
</feature>
<dbReference type="GeneTree" id="ENSGT00940000168268"/>
<gene>
    <name evidence="5" type="primary">LOC115570459</name>
</gene>
<reference evidence="5" key="3">
    <citation type="submission" date="2025-09" db="UniProtKB">
        <authorList>
            <consortium name="Ensembl"/>
        </authorList>
    </citation>
    <scope>IDENTIFICATION</scope>
</reference>
<dbReference type="PANTHER" id="PTHR23080:SF142">
    <property type="entry name" value="SI:CH211-69L10.4"/>
    <property type="match status" value="1"/>
</dbReference>
<keyword evidence="6" id="KW-1185">Reference proteome</keyword>
<keyword evidence="2" id="KW-0479">Metal-binding</keyword>
<evidence type="ECO:0000256" key="3">
    <source>
        <dbReference type="SAM" id="SignalP"/>
    </source>
</evidence>
<protein>
    <recommendedName>
        <fullName evidence="4">DDE Tnp4 domain-containing protein</fullName>
    </recommendedName>
</protein>
<sequence length="345" mass="39275">MLRLFFNFFIFTGALDEALDYIHDLEARLQKTDLPPPTLFSRYCSSDDQIRFYTKFPSERVFTIFWESIAPSALRLVYWTKAKRAGEEGCQDPSPPRSMPLIDEFLMYSMRVAVGMKEQLIADMFDVSIARVSRVTITWANYLFLMLGSLPIWISREKVKSTMPPKFQRYYPNVRVILDCTEIALETASSLTLQSETFSNYKNRTTLKGLIGVAPNGLVTFVSPLYTGCISDKEITRISGVLPLLEPGDEIMADKGFLIQDLLADVGAKLIIPPFKRSAQFSKEETEQTQAIARLRIIVERVIGRVKSFHIWDSPVPLTLIGSVNQIWLNCCVLANYQGPFCFEE</sequence>
<evidence type="ECO:0000256" key="2">
    <source>
        <dbReference type="ARBA" id="ARBA00022723"/>
    </source>
</evidence>
<evidence type="ECO:0000313" key="6">
    <source>
        <dbReference type="Proteomes" id="UP000472265"/>
    </source>
</evidence>
<dbReference type="OMA" id="TIFWESI"/>
<comment type="cofactor">
    <cofactor evidence="1">
        <name>a divalent metal cation</name>
        <dbReference type="ChEBI" id="CHEBI:60240"/>
    </cofactor>
</comment>
<organism evidence="5 6">
    <name type="scientific">Sparus aurata</name>
    <name type="common">Gilthead sea bream</name>
    <dbReference type="NCBI Taxonomy" id="8175"/>
    <lineage>
        <taxon>Eukaryota</taxon>
        <taxon>Metazoa</taxon>
        <taxon>Chordata</taxon>
        <taxon>Craniata</taxon>
        <taxon>Vertebrata</taxon>
        <taxon>Euteleostomi</taxon>
        <taxon>Actinopterygii</taxon>
        <taxon>Neopterygii</taxon>
        <taxon>Teleostei</taxon>
        <taxon>Neoteleostei</taxon>
        <taxon>Acanthomorphata</taxon>
        <taxon>Eupercaria</taxon>
        <taxon>Spariformes</taxon>
        <taxon>Sparidae</taxon>
        <taxon>Sparus</taxon>
    </lineage>
</organism>
<proteinExistence type="predicted"/>
<evidence type="ECO:0000313" key="5">
    <source>
        <dbReference type="Ensembl" id="ENSSAUP00010044303.1"/>
    </source>
</evidence>
<dbReference type="PANTHER" id="PTHR23080">
    <property type="entry name" value="THAP DOMAIN PROTEIN"/>
    <property type="match status" value="1"/>
</dbReference>
<keyword evidence="3" id="KW-0732">Signal</keyword>
<reference evidence="5" key="2">
    <citation type="submission" date="2025-08" db="UniProtKB">
        <authorList>
            <consortium name="Ensembl"/>
        </authorList>
    </citation>
    <scope>IDENTIFICATION</scope>
</reference>
<name>A0A671WZV1_SPAAU</name>
<accession>A0A671WZV1</accession>
<dbReference type="InParanoid" id="A0A671WZV1"/>
<feature type="domain" description="DDE Tnp4" evidence="4">
    <location>
        <begin position="178"/>
        <end position="336"/>
    </location>
</feature>
<dbReference type="Pfam" id="PF13359">
    <property type="entry name" value="DDE_Tnp_4"/>
    <property type="match status" value="1"/>
</dbReference>
<dbReference type="GO" id="GO:0046872">
    <property type="term" value="F:metal ion binding"/>
    <property type="evidence" value="ECO:0007669"/>
    <property type="project" value="UniProtKB-KW"/>
</dbReference>
<reference evidence="5" key="1">
    <citation type="submission" date="2021-04" db="EMBL/GenBank/DDBJ databases">
        <authorList>
            <consortium name="Wellcome Sanger Institute Data Sharing"/>
        </authorList>
    </citation>
    <scope>NUCLEOTIDE SEQUENCE [LARGE SCALE GENOMIC DNA]</scope>
</reference>
<dbReference type="InterPro" id="IPR027806">
    <property type="entry name" value="HARBI1_dom"/>
</dbReference>
<evidence type="ECO:0000259" key="4">
    <source>
        <dbReference type="Pfam" id="PF13359"/>
    </source>
</evidence>
<evidence type="ECO:0000256" key="1">
    <source>
        <dbReference type="ARBA" id="ARBA00001968"/>
    </source>
</evidence>
<dbReference type="Ensembl" id="ENSSAUT00010046606.1">
    <property type="protein sequence ID" value="ENSSAUP00010044303.1"/>
    <property type="gene ID" value="ENSSAUG00010018536.1"/>
</dbReference>
<dbReference type="Proteomes" id="UP000472265">
    <property type="component" value="Chromosome 19"/>
</dbReference>
<feature type="signal peptide" evidence="3">
    <location>
        <begin position="1"/>
        <end position="16"/>
    </location>
</feature>
<dbReference type="AlphaFoldDB" id="A0A671WZV1"/>